<keyword evidence="3" id="KW-1185">Reference proteome</keyword>
<dbReference type="AlphaFoldDB" id="D1YY43"/>
<proteinExistence type="predicted"/>
<accession>D1YY43</accession>
<keyword evidence="1" id="KW-0472">Membrane</keyword>
<keyword evidence="1" id="KW-0812">Transmembrane</keyword>
<reference evidence="3" key="3">
    <citation type="journal article" date="2011" name="PLoS ONE">
        <title>Genome sequence of a mesophilic hydrogenotrophic methanogen Methanocella paludicola, the first cultivated representative of the order Methanocellales.</title>
        <authorList>
            <person name="Sakai S."/>
            <person name="Takaki Y."/>
            <person name="Shimamura S."/>
            <person name="Sekine M."/>
            <person name="Tajima T."/>
            <person name="Kosugi H."/>
            <person name="Ichikawa N."/>
            <person name="Tasumi E."/>
            <person name="Hiraki A.T."/>
            <person name="Shimizu A."/>
            <person name="Kato Y."/>
            <person name="Nishiko R."/>
            <person name="Mori K."/>
            <person name="Fujita N."/>
            <person name="Imachi H."/>
            <person name="Takai K."/>
        </authorList>
    </citation>
    <scope>NUCLEOTIDE SEQUENCE [LARGE SCALE GENOMIC DNA]</scope>
    <source>
        <strain evidence="3">DSM 17711 / JCM 13418 / NBRC 101707 / SANAE</strain>
    </source>
</reference>
<reference evidence="2 3" key="2">
    <citation type="journal article" date="2008" name="Int. J. Syst. Evol. Microbiol.">
        <title>Methanocella paludicola gen. nov., sp. nov., a methane-producing archaeon, the first isolate of the lineage 'Rice Cluster I', and proposal of the new archaeal order Methanocellales ord. nov.</title>
        <authorList>
            <person name="Sakai S."/>
            <person name="Imachi H."/>
            <person name="Hanada S."/>
            <person name="Ohashi A."/>
            <person name="Harada H."/>
            <person name="Kamagata Y."/>
        </authorList>
    </citation>
    <scope>NUCLEOTIDE SEQUENCE [LARGE SCALE GENOMIC DNA]</scope>
    <source>
        <strain evidence="3">DSM 17711 / JCM 13418 / NBRC 101707 / SANAE</strain>
    </source>
</reference>
<reference evidence="2 3" key="1">
    <citation type="journal article" date="2007" name="Appl. Environ. Microbiol.">
        <title>Isolation of key methanogens for global methane emission from rice paddy fields: a novel isolate affiliated with the clone cluster rice cluster I.</title>
        <authorList>
            <person name="Sakai S."/>
            <person name="Imachi H."/>
            <person name="Sekiguchi Y."/>
            <person name="Ohashi A."/>
            <person name="Harada H."/>
            <person name="Kamagata Y."/>
        </authorList>
    </citation>
    <scope>NUCLEOTIDE SEQUENCE [LARGE SCALE GENOMIC DNA]</scope>
    <source>
        <strain evidence="3">DSM 17711 / JCM 13418 / NBRC 101707 / SANAE</strain>
    </source>
</reference>
<keyword evidence="1" id="KW-1133">Transmembrane helix</keyword>
<dbReference type="KEGG" id="mpd:MCP_1293"/>
<feature type="transmembrane region" description="Helical" evidence="1">
    <location>
        <begin position="25"/>
        <end position="48"/>
    </location>
</feature>
<evidence type="ECO:0000256" key="1">
    <source>
        <dbReference type="SAM" id="Phobius"/>
    </source>
</evidence>
<evidence type="ECO:0000313" key="3">
    <source>
        <dbReference type="Proteomes" id="UP000001882"/>
    </source>
</evidence>
<dbReference type="EMBL" id="AP011532">
    <property type="protein sequence ID" value="BAI61365.1"/>
    <property type="molecule type" value="Genomic_DNA"/>
</dbReference>
<organism evidence="2 3">
    <name type="scientific">Methanocella paludicola (strain DSM 17711 / JCM 13418 / NBRC 101707 / SANAE)</name>
    <dbReference type="NCBI Taxonomy" id="304371"/>
    <lineage>
        <taxon>Archaea</taxon>
        <taxon>Methanobacteriati</taxon>
        <taxon>Methanobacteriota</taxon>
        <taxon>Stenosarchaea group</taxon>
        <taxon>Methanomicrobia</taxon>
        <taxon>Methanocellales</taxon>
        <taxon>Methanocellaceae</taxon>
        <taxon>Methanocella</taxon>
    </lineage>
</organism>
<gene>
    <name evidence="2" type="ordered locus">MCP_1293</name>
</gene>
<dbReference type="eggNOG" id="arCOG12589">
    <property type="taxonomic scope" value="Archaea"/>
</dbReference>
<protein>
    <submittedName>
        <fullName evidence="2">Uncharacterized protein</fullName>
    </submittedName>
</protein>
<dbReference type="InParanoid" id="D1YY43"/>
<name>D1YY43_METPS</name>
<sequence length="142" mass="15008">MSAGPGARFIIFKIVLSLMAKSTNYIVYAVLAIILIVLLCMTFSQVIAEKTLVDESITLSPGSSKTYNMPPGMVTLKFTSDIPVDEAHEGIGGSGQGHDITSGSAVLGTPLGVRYTITNTGSMDAHVHVRMTTGVLNPFGYL</sequence>
<evidence type="ECO:0000313" key="2">
    <source>
        <dbReference type="EMBL" id="BAI61365.1"/>
    </source>
</evidence>
<dbReference type="Proteomes" id="UP000001882">
    <property type="component" value="Chromosome"/>
</dbReference>